<evidence type="ECO:0000313" key="2">
    <source>
        <dbReference type="EMBL" id="PWZ34769.1"/>
    </source>
</evidence>
<accession>A0A3L6FNP7</accession>
<evidence type="ECO:0000256" key="1">
    <source>
        <dbReference type="SAM" id="MobiDB-lite"/>
    </source>
</evidence>
<gene>
    <name evidence="2" type="ORF">Zm00014a_044008</name>
</gene>
<dbReference type="Proteomes" id="UP000251960">
    <property type="component" value="Chromosome 3"/>
</dbReference>
<feature type="compositionally biased region" description="Basic and acidic residues" evidence="1">
    <location>
        <begin position="47"/>
        <end position="59"/>
    </location>
</feature>
<feature type="region of interest" description="Disordered" evidence="1">
    <location>
        <begin position="72"/>
        <end position="109"/>
    </location>
</feature>
<organism evidence="2 3">
    <name type="scientific">Zea mays</name>
    <name type="common">Maize</name>
    <dbReference type="NCBI Taxonomy" id="4577"/>
    <lineage>
        <taxon>Eukaryota</taxon>
        <taxon>Viridiplantae</taxon>
        <taxon>Streptophyta</taxon>
        <taxon>Embryophyta</taxon>
        <taxon>Tracheophyta</taxon>
        <taxon>Spermatophyta</taxon>
        <taxon>Magnoliopsida</taxon>
        <taxon>Liliopsida</taxon>
        <taxon>Poales</taxon>
        <taxon>Poaceae</taxon>
        <taxon>PACMAD clade</taxon>
        <taxon>Panicoideae</taxon>
        <taxon>Andropogonodae</taxon>
        <taxon>Andropogoneae</taxon>
        <taxon>Tripsacinae</taxon>
        <taxon>Zea</taxon>
    </lineage>
</organism>
<proteinExistence type="predicted"/>
<feature type="compositionally biased region" description="Basic and acidic residues" evidence="1">
    <location>
        <begin position="1"/>
        <end position="18"/>
    </location>
</feature>
<dbReference type="EMBL" id="NCVQ01000004">
    <property type="protein sequence ID" value="PWZ34769.1"/>
    <property type="molecule type" value="Genomic_DNA"/>
</dbReference>
<sequence>MPRLAELKEARTGDRMGTRGEFTATDTLDNYRRSRITKNTATAKNRLRNDDRHAREELDAETRHVVASRELRTHNNAMEENSTESFAAARAGITERYARDAKTSRTRSG</sequence>
<comment type="caution">
    <text evidence="2">The sequence shown here is derived from an EMBL/GenBank/DDBJ whole genome shotgun (WGS) entry which is preliminary data.</text>
</comment>
<evidence type="ECO:0000313" key="3">
    <source>
        <dbReference type="Proteomes" id="UP000251960"/>
    </source>
</evidence>
<feature type="compositionally biased region" description="Polar residues" evidence="1">
    <location>
        <begin position="74"/>
        <end position="85"/>
    </location>
</feature>
<name>A0A3L6FNP7_MAIZE</name>
<reference evidence="2 3" key="1">
    <citation type="journal article" date="2018" name="Nat. Genet.">
        <title>Extensive intraspecific gene order and gene structural variations between Mo17 and other maize genomes.</title>
        <authorList>
            <person name="Sun S."/>
            <person name="Zhou Y."/>
            <person name="Chen J."/>
            <person name="Shi J."/>
            <person name="Zhao H."/>
            <person name="Zhao H."/>
            <person name="Song W."/>
            <person name="Zhang M."/>
            <person name="Cui Y."/>
            <person name="Dong X."/>
            <person name="Liu H."/>
            <person name="Ma X."/>
            <person name="Jiao Y."/>
            <person name="Wang B."/>
            <person name="Wei X."/>
            <person name="Stein J.C."/>
            <person name="Glaubitz J.C."/>
            <person name="Lu F."/>
            <person name="Yu G."/>
            <person name="Liang C."/>
            <person name="Fengler K."/>
            <person name="Li B."/>
            <person name="Rafalski A."/>
            <person name="Schnable P.S."/>
            <person name="Ware D.H."/>
            <person name="Buckler E.S."/>
            <person name="Lai J."/>
        </authorList>
    </citation>
    <scope>NUCLEOTIDE SEQUENCE [LARGE SCALE GENOMIC DNA]</scope>
    <source>
        <strain evidence="3">cv. Missouri 17</strain>
        <tissue evidence="2">Seedling</tissue>
    </source>
</reference>
<feature type="region of interest" description="Disordered" evidence="1">
    <location>
        <begin position="1"/>
        <end position="21"/>
    </location>
</feature>
<dbReference type="AlphaFoldDB" id="A0A3L6FNP7"/>
<protein>
    <submittedName>
        <fullName evidence="2">Uncharacterized protein</fullName>
    </submittedName>
</protein>
<feature type="region of interest" description="Disordered" evidence="1">
    <location>
        <begin position="39"/>
        <end position="59"/>
    </location>
</feature>